<sequence length="848" mass="93372">MESGSVWHRAKYVFSSQRYHGVPSDQPEKAILQWSNRIERRGNIEASAEAEVTEHDPSHPQKPQWINGVLLCAKATTVLLLLNLIFIAVAAGLASRNSENSEFSSVHVMYQGSCVLSKRWNIALHLIINVLSTGILGASNYCMQSLVAPSREEVDKYHAQGRWLDIGCASVRNLFVIGRSRLALWLLLLVTGTPFHLLYNSMVFEAMAINELQVVVGPGDLNSSNIASLKTPALDQCFSITPYSWGGDDDVDDGLYSDTETVSPWTSSEIGGAEGELNWQDFTSVIARGDYDRLDTQQCIDVDIYNSRGAKVIVALTNELSVSQGGNATILSTSLMNSMSSGSRPSTEVEGSEYAGKTLMINILDSGRAHYYTNGNFTTKACLDTLDKASCVDADLLLEWANYDVDQPTLERVNRYIQANTTSNITASGYVIACNGLSNTESRTYSIDGCLVIKSEERCQLLYSPPICIIIALATFLKVVAIFLAARIGRYRSPPLLTVGDAVASFMEKPDSTTEGMCWLSNADVRRGAWKVYQKSDDPAEEPLERAGQRVPMEYRRLSQRKHWLQAPSPIRWVTTLAICSACIAVGAILFGKAIAPLGDRWLTPRILHEIWEKGFSGARDQSDLVDLKRTLSTLSSVVIANIPQLVITVSYFFYNSVLTSMLATAEYSSYGASSKPLRVTWPIKDSTQQSTYWLSMPYQYGVPLMVAYMILHWLISQSIFYARVTMYDWAGQQIDEYSINSLGHRPLAILISILVGGFMVCLLLGLSVRKFKSEIPLAGACSAAISAACHLPKDEDLDHAARGSVMWGETVASPSWAGDFGGIEDDKGHCSFTSLETVRPSLSKMYA</sequence>
<dbReference type="Proteomes" id="UP000191500">
    <property type="component" value="Unassembled WGS sequence"/>
</dbReference>
<feature type="transmembrane region" description="Helical" evidence="1">
    <location>
        <begin position="635"/>
        <end position="655"/>
    </location>
</feature>
<evidence type="ECO:0000313" key="4">
    <source>
        <dbReference type="Proteomes" id="UP000191500"/>
    </source>
</evidence>
<dbReference type="AlphaFoldDB" id="A0A1V6V777"/>
<gene>
    <name evidence="3" type="ORF">PENCOP_c001G06293</name>
</gene>
<reference evidence="4" key="1">
    <citation type="journal article" date="2017" name="Nat. Microbiol.">
        <title>Global analysis of biosynthetic gene clusters reveals vast potential of secondary metabolite production in Penicillium species.</title>
        <authorList>
            <person name="Nielsen J.C."/>
            <person name="Grijseels S."/>
            <person name="Prigent S."/>
            <person name="Ji B."/>
            <person name="Dainat J."/>
            <person name="Nielsen K.F."/>
            <person name="Frisvad J.C."/>
            <person name="Workman M."/>
            <person name="Nielsen J."/>
        </authorList>
    </citation>
    <scope>NUCLEOTIDE SEQUENCE [LARGE SCALE GENOMIC DNA]</scope>
    <source>
        <strain evidence="4">IBT 31321</strain>
    </source>
</reference>
<accession>A0A1V6V777</accession>
<feature type="domain" description="DUF6536" evidence="2">
    <location>
        <begin position="65"/>
        <end position="220"/>
    </location>
</feature>
<protein>
    <recommendedName>
        <fullName evidence="2">DUF6536 domain-containing protein</fullName>
    </recommendedName>
</protein>
<dbReference type="PANTHER" id="PTHR35395:SF1">
    <property type="entry name" value="DUF6536 DOMAIN-CONTAINING PROTEIN"/>
    <property type="match status" value="1"/>
</dbReference>
<evidence type="ECO:0000256" key="1">
    <source>
        <dbReference type="SAM" id="Phobius"/>
    </source>
</evidence>
<dbReference type="InterPro" id="IPR046623">
    <property type="entry name" value="DUF6536"/>
</dbReference>
<name>A0A1V6V777_9EURO</name>
<feature type="transmembrane region" description="Helical" evidence="1">
    <location>
        <begin position="748"/>
        <end position="767"/>
    </location>
</feature>
<feature type="transmembrane region" description="Helical" evidence="1">
    <location>
        <begin position="701"/>
        <end position="723"/>
    </location>
</feature>
<keyword evidence="4" id="KW-1185">Reference proteome</keyword>
<dbReference type="EMBL" id="MDDG01000001">
    <property type="protein sequence ID" value="OQE46496.1"/>
    <property type="molecule type" value="Genomic_DNA"/>
</dbReference>
<proteinExistence type="predicted"/>
<dbReference type="Pfam" id="PF20163">
    <property type="entry name" value="DUF6536"/>
    <property type="match status" value="1"/>
</dbReference>
<evidence type="ECO:0000259" key="2">
    <source>
        <dbReference type="Pfam" id="PF20163"/>
    </source>
</evidence>
<dbReference type="PANTHER" id="PTHR35395">
    <property type="entry name" value="DUF6536 DOMAIN-CONTAINING PROTEIN"/>
    <property type="match status" value="1"/>
</dbReference>
<keyword evidence="1" id="KW-0812">Transmembrane</keyword>
<evidence type="ECO:0000313" key="3">
    <source>
        <dbReference type="EMBL" id="OQE46496.1"/>
    </source>
</evidence>
<feature type="transmembrane region" description="Helical" evidence="1">
    <location>
        <begin position="69"/>
        <end position="94"/>
    </location>
</feature>
<keyword evidence="1" id="KW-0472">Membrane</keyword>
<comment type="caution">
    <text evidence="3">The sequence shown here is derived from an EMBL/GenBank/DDBJ whole genome shotgun (WGS) entry which is preliminary data.</text>
</comment>
<feature type="transmembrane region" description="Helical" evidence="1">
    <location>
        <begin position="463"/>
        <end position="486"/>
    </location>
</feature>
<organism evidence="3 4">
    <name type="scientific">Penicillium coprophilum</name>
    <dbReference type="NCBI Taxonomy" id="36646"/>
    <lineage>
        <taxon>Eukaryota</taxon>
        <taxon>Fungi</taxon>
        <taxon>Dikarya</taxon>
        <taxon>Ascomycota</taxon>
        <taxon>Pezizomycotina</taxon>
        <taxon>Eurotiomycetes</taxon>
        <taxon>Eurotiomycetidae</taxon>
        <taxon>Eurotiales</taxon>
        <taxon>Aspergillaceae</taxon>
        <taxon>Penicillium</taxon>
    </lineage>
</organism>
<feature type="transmembrane region" description="Helical" evidence="1">
    <location>
        <begin position="182"/>
        <end position="199"/>
    </location>
</feature>
<feature type="transmembrane region" description="Helical" evidence="1">
    <location>
        <begin position="571"/>
        <end position="596"/>
    </location>
</feature>
<keyword evidence="1" id="KW-1133">Transmembrane helix</keyword>